<dbReference type="OrthoDB" id="9807574at2"/>
<dbReference type="SUPFAM" id="SSF56925">
    <property type="entry name" value="OMPA-like"/>
    <property type="match status" value="1"/>
</dbReference>
<dbReference type="Proteomes" id="UP000018418">
    <property type="component" value="Unassembled WGS sequence"/>
</dbReference>
<feature type="signal peptide" evidence="1">
    <location>
        <begin position="1"/>
        <end position="22"/>
    </location>
</feature>
<accession>V2URQ6</accession>
<dbReference type="InterPro" id="IPR011250">
    <property type="entry name" value="OMP/PagP_B-barrel"/>
</dbReference>
<dbReference type="STRING" id="396323.VH98_01840"/>
<comment type="caution">
    <text evidence="2">The sequence shown here is derived from an EMBL/GenBank/DDBJ whole genome shotgun (WGS) entry which is preliminary data.</text>
</comment>
<keyword evidence="3" id="KW-1185">Reference proteome</keyword>
<dbReference type="EMBL" id="AYEU01000006">
    <property type="protein sequence ID" value="ESK51315.1"/>
    <property type="molecule type" value="Genomic_DNA"/>
</dbReference>
<dbReference type="GO" id="GO:0055085">
    <property type="term" value="P:transmembrane transport"/>
    <property type="evidence" value="ECO:0007669"/>
    <property type="project" value="TreeGrafter"/>
</dbReference>
<evidence type="ECO:0000313" key="2">
    <source>
        <dbReference type="EMBL" id="ESK51315.1"/>
    </source>
</evidence>
<dbReference type="GO" id="GO:0019867">
    <property type="term" value="C:outer membrane"/>
    <property type="evidence" value="ECO:0007669"/>
    <property type="project" value="InterPro"/>
</dbReference>
<dbReference type="PANTHER" id="PTHR36920">
    <property type="match status" value="1"/>
</dbReference>
<proteinExistence type="predicted"/>
<evidence type="ECO:0000313" key="3">
    <source>
        <dbReference type="Proteomes" id="UP000018418"/>
    </source>
</evidence>
<dbReference type="InterPro" id="IPR005618">
    <property type="entry name" value="OMPW"/>
</dbReference>
<sequence>MKKLTKALIPAALFAVSFATHAETSEGKVLAVSAGWAHIMPQGTKQGVSTQVGSTGPYLPFTSSAGFELKDSDTAEFKFDYLVDDNVSLGLIVGVPPTFDIKGKGQLLGGALNLDKFSKVGDVKVYSPVVTGKYTFGAVNNKLRPYVGAGLMYAHFSNFKLDSAVVSDTASKGISIRNVKIDDAVAPVAFVGADYNITKNWFATASVSYVHLSTNAKLDVASNATGATLVTGRSKIEINPIVTYLGVGYRF</sequence>
<evidence type="ECO:0000256" key="1">
    <source>
        <dbReference type="SAM" id="SignalP"/>
    </source>
</evidence>
<feature type="chain" id="PRO_5004709856" description="OmpW family protein" evidence="1">
    <location>
        <begin position="23"/>
        <end position="251"/>
    </location>
</feature>
<protein>
    <recommendedName>
        <fullName evidence="4">OmpW family protein</fullName>
    </recommendedName>
</protein>
<dbReference type="HOGENOM" id="CLU_042505_5_1_6"/>
<reference evidence="2 3" key="1">
    <citation type="submission" date="2013-10" db="EMBL/GenBank/DDBJ databases">
        <title>The Genome Sequence of Acinetobacter brisouii CIP 110357.</title>
        <authorList>
            <consortium name="The Broad Institute Genomics Platform"/>
            <consortium name="The Broad Institute Genome Sequencing Center for Infectious Disease"/>
            <person name="Cerqueira G."/>
            <person name="Feldgarden M."/>
            <person name="Courvalin P."/>
            <person name="Grillot-Courvalin C."/>
            <person name="Clermont D."/>
            <person name="Rocha E."/>
            <person name="Yoon E.-J."/>
            <person name="Nemec A."/>
            <person name="Young S.K."/>
            <person name="Zeng Q."/>
            <person name="Gargeya S."/>
            <person name="Fitzgerald M."/>
            <person name="Abouelleil A."/>
            <person name="Alvarado L."/>
            <person name="Berlin A.M."/>
            <person name="Chapman S.B."/>
            <person name="Gainer-Dewar J."/>
            <person name="Goldberg J."/>
            <person name="Gnerre S."/>
            <person name="Griggs A."/>
            <person name="Gujja S."/>
            <person name="Hansen M."/>
            <person name="Howarth C."/>
            <person name="Imamovic A."/>
            <person name="Ireland A."/>
            <person name="Larimer J."/>
            <person name="McCowan C."/>
            <person name="Murphy C."/>
            <person name="Pearson M."/>
            <person name="Poon T.W."/>
            <person name="Priest M."/>
            <person name="Roberts A."/>
            <person name="Saif S."/>
            <person name="Shea T."/>
            <person name="Sykes S."/>
            <person name="Wortman J."/>
            <person name="Nusbaum C."/>
            <person name="Birren B."/>
        </authorList>
    </citation>
    <scope>NUCLEOTIDE SEQUENCE [LARGE SCALE GENOMIC DNA]</scope>
    <source>
        <strain evidence="2 3">CIP 110357</strain>
    </source>
</reference>
<dbReference type="AlphaFoldDB" id="V2URQ6"/>
<dbReference type="Pfam" id="PF03922">
    <property type="entry name" value="OmpW"/>
    <property type="match status" value="1"/>
</dbReference>
<organism evidence="2 3">
    <name type="scientific">Acinetobacter brisouii CIP 110357</name>
    <dbReference type="NCBI Taxonomy" id="1341683"/>
    <lineage>
        <taxon>Bacteria</taxon>
        <taxon>Pseudomonadati</taxon>
        <taxon>Pseudomonadota</taxon>
        <taxon>Gammaproteobacteria</taxon>
        <taxon>Moraxellales</taxon>
        <taxon>Moraxellaceae</taxon>
        <taxon>Acinetobacter</taxon>
    </lineage>
</organism>
<evidence type="ECO:0008006" key="4">
    <source>
        <dbReference type="Google" id="ProtNLM"/>
    </source>
</evidence>
<dbReference type="RefSeq" id="WP_004900099.1">
    <property type="nucleotide sequence ID" value="NZ_BBTI01000002.1"/>
</dbReference>
<gene>
    <name evidence="2" type="ORF">P255_01825</name>
</gene>
<dbReference type="Gene3D" id="2.40.160.20">
    <property type="match status" value="1"/>
</dbReference>
<keyword evidence="1" id="KW-0732">Signal</keyword>
<dbReference type="PANTHER" id="PTHR36920:SF1">
    <property type="entry name" value="OUTER MEMBRANE PROTEIN W"/>
    <property type="match status" value="1"/>
</dbReference>
<name>V2URQ6_9GAMM</name>
<dbReference type="PATRIC" id="fig|1341683.3.peg.1813"/>